<dbReference type="Proteomes" id="UP000327157">
    <property type="component" value="Chromosome 13"/>
</dbReference>
<keyword evidence="3" id="KW-1185">Reference proteome</keyword>
<evidence type="ECO:0000313" key="2">
    <source>
        <dbReference type="EMBL" id="KAB2599993.1"/>
    </source>
</evidence>
<name>A0A5N5FB01_9ROSA</name>
<sequence>MLPKVKHFATKKKSPQKPHAIKRRATYDNYVQIRLNLMAFAELLQKLKPKLNEKREVLAFIYKSPFGTLMKAYVKSELQMKKSDYDVIHIANYYWKKNDERTISYGMAKDDADDEMDDVHQQEEDDDERTISDVLDKGDDQTDDEDIQMTLSIFGTKIPNEQVQYDQNIAYDSAYPTAENEERNVNIIDIDVTEIDTVISNVINFHMEEIIQKEAPSTSIEESIPLVQEVAVQKEHLSTSI</sequence>
<gene>
    <name evidence="2" type="ORF">D8674_010264</name>
</gene>
<accession>A0A5N5FB01</accession>
<evidence type="ECO:0000256" key="1">
    <source>
        <dbReference type="SAM" id="MobiDB-lite"/>
    </source>
</evidence>
<reference evidence="2 3" key="1">
    <citation type="submission" date="2019-09" db="EMBL/GenBank/DDBJ databases">
        <authorList>
            <person name="Ou C."/>
        </authorList>
    </citation>
    <scope>NUCLEOTIDE SEQUENCE [LARGE SCALE GENOMIC DNA]</scope>
    <source>
        <strain evidence="2">S2</strain>
        <tissue evidence="2">Leaf</tissue>
    </source>
</reference>
<feature type="region of interest" description="Disordered" evidence="1">
    <location>
        <begin position="113"/>
        <end position="142"/>
    </location>
</feature>
<dbReference type="AlphaFoldDB" id="A0A5N5FB01"/>
<organism evidence="2 3">
    <name type="scientific">Pyrus ussuriensis x Pyrus communis</name>
    <dbReference type="NCBI Taxonomy" id="2448454"/>
    <lineage>
        <taxon>Eukaryota</taxon>
        <taxon>Viridiplantae</taxon>
        <taxon>Streptophyta</taxon>
        <taxon>Embryophyta</taxon>
        <taxon>Tracheophyta</taxon>
        <taxon>Spermatophyta</taxon>
        <taxon>Magnoliopsida</taxon>
        <taxon>eudicotyledons</taxon>
        <taxon>Gunneridae</taxon>
        <taxon>Pentapetalae</taxon>
        <taxon>rosids</taxon>
        <taxon>fabids</taxon>
        <taxon>Rosales</taxon>
        <taxon>Rosaceae</taxon>
        <taxon>Amygdaloideae</taxon>
        <taxon>Maleae</taxon>
        <taxon>Pyrus</taxon>
    </lineage>
</organism>
<evidence type="ECO:0000313" key="3">
    <source>
        <dbReference type="Proteomes" id="UP000327157"/>
    </source>
</evidence>
<reference evidence="2 3" key="3">
    <citation type="submission" date="2019-11" db="EMBL/GenBank/DDBJ databases">
        <title>A de novo genome assembly of a pear dwarfing rootstock.</title>
        <authorList>
            <person name="Wang F."/>
            <person name="Wang J."/>
            <person name="Li S."/>
            <person name="Zhang Y."/>
            <person name="Fang M."/>
            <person name="Ma L."/>
            <person name="Zhao Y."/>
            <person name="Jiang S."/>
        </authorList>
    </citation>
    <scope>NUCLEOTIDE SEQUENCE [LARGE SCALE GENOMIC DNA]</scope>
    <source>
        <strain evidence="2">S2</strain>
        <tissue evidence="2">Leaf</tissue>
    </source>
</reference>
<reference evidence="3" key="2">
    <citation type="submission" date="2019-10" db="EMBL/GenBank/DDBJ databases">
        <title>A de novo genome assembly of a pear dwarfing rootstock.</title>
        <authorList>
            <person name="Wang F."/>
            <person name="Wang J."/>
            <person name="Li S."/>
            <person name="Zhang Y."/>
            <person name="Fang M."/>
            <person name="Ma L."/>
            <person name="Zhao Y."/>
            <person name="Jiang S."/>
        </authorList>
    </citation>
    <scope>NUCLEOTIDE SEQUENCE [LARGE SCALE GENOMIC DNA]</scope>
</reference>
<feature type="compositionally biased region" description="Basic and acidic residues" evidence="1">
    <location>
        <begin position="129"/>
        <end position="140"/>
    </location>
</feature>
<dbReference type="EMBL" id="SMOL01000753">
    <property type="protein sequence ID" value="KAB2599993.1"/>
    <property type="molecule type" value="Genomic_DNA"/>
</dbReference>
<proteinExistence type="predicted"/>
<comment type="caution">
    <text evidence="2">The sequence shown here is derived from an EMBL/GenBank/DDBJ whole genome shotgun (WGS) entry which is preliminary data.</text>
</comment>
<feature type="compositionally biased region" description="Acidic residues" evidence="1">
    <location>
        <begin position="113"/>
        <end position="128"/>
    </location>
</feature>
<protein>
    <submittedName>
        <fullName evidence="2">Uncharacterized protein</fullName>
    </submittedName>
</protein>